<organism evidence="30 31">
    <name type="scientific">Synaphobranchus kaupii</name>
    <name type="common">Kaup's arrowtooth eel</name>
    <dbReference type="NCBI Taxonomy" id="118154"/>
    <lineage>
        <taxon>Eukaryota</taxon>
        <taxon>Metazoa</taxon>
        <taxon>Chordata</taxon>
        <taxon>Craniata</taxon>
        <taxon>Vertebrata</taxon>
        <taxon>Euteleostomi</taxon>
        <taxon>Actinopterygii</taxon>
        <taxon>Neopterygii</taxon>
        <taxon>Teleostei</taxon>
        <taxon>Anguilliformes</taxon>
        <taxon>Synaphobranchidae</taxon>
        <taxon>Synaphobranchus</taxon>
    </lineage>
</organism>
<dbReference type="PROSITE" id="PS50102">
    <property type="entry name" value="RRM"/>
    <property type="match status" value="3"/>
</dbReference>
<evidence type="ECO:0000256" key="22">
    <source>
        <dbReference type="ARBA" id="ARBA00066243"/>
    </source>
</evidence>
<dbReference type="InterPro" id="IPR047943">
    <property type="entry name" value="RAVER2_RRM1"/>
</dbReference>
<evidence type="ECO:0000256" key="15">
    <source>
        <dbReference type="ARBA" id="ARBA00022990"/>
    </source>
</evidence>
<evidence type="ECO:0000256" key="21">
    <source>
        <dbReference type="ARBA" id="ARBA00058259"/>
    </source>
</evidence>
<evidence type="ECO:0000256" key="19">
    <source>
        <dbReference type="ARBA" id="ARBA00023242"/>
    </source>
</evidence>
<dbReference type="FunFam" id="3.30.70.330:FF:000100">
    <property type="entry name" value="Putative ribonucleoprotein PTB-binding 1"/>
    <property type="match status" value="1"/>
</dbReference>
<keyword evidence="15" id="KW-0007">Acetylation</keyword>
<evidence type="ECO:0000256" key="5">
    <source>
        <dbReference type="ARBA" id="ARBA00022448"/>
    </source>
</evidence>
<dbReference type="SUPFAM" id="SSF103190">
    <property type="entry name" value="Sensory domain-like"/>
    <property type="match status" value="1"/>
</dbReference>
<evidence type="ECO:0000256" key="9">
    <source>
        <dbReference type="ARBA" id="ARBA00022692"/>
    </source>
</evidence>
<evidence type="ECO:0000256" key="24">
    <source>
        <dbReference type="ARBA" id="ARBA00073352"/>
    </source>
</evidence>
<evidence type="ECO:0000256" key="18">
    <source>
        <dbReference type="ARBA" id="ARBA00023180"/>
    </source>
</evidence>
<dbReference type="SMART" id="SM00360">
    <property type="entry name" value="RRM"/>
    <property type="match status" value="3"/>
</dbReference>
<evidence type="ECO:0000256" key="4">
    <source>
        <dbReference type="ARBA" id="ARBA00007060"/>
    </source>
</evidence>
<keyword evidence="11" id="KW-0677">Repeat</keyword>
<dbReference type="GO" id="GO:0005634">
    <property type="term" value="C:nucleus"/>
    <property type="evidence" value="ECO:0007669"/>
    <property type="project" value="UniProtKB-SubCell"/>
</dbReference>
<evidence type="ECO:0000313" key="31">
    <source>
        <dbReference type="Proteomes" id="UP001152622"/>
    </source>
</evidence>
<evidence type="ECO:0000256" key="12">
    <source>
        <dbReference type="ARBA" id="ARBA00022837"/>
    </source>
</evidence>
<keyword evidence="17" id="KW-0472">Membrane</keyword>
<dbReference type="CDD" id="cd12664">
    <property type="entry name" value="RRM1_RAVER2"/>
    <property type="match status" value="1"/>
</dbReference>
<dbReference type="SUPFAM" id="SSF54928">
    <property type="entry name" value="RNA-binding domain, RBD"/>
    <property type="match status" value="2"/>
</dbReference>
<protein>
    <recommendedName>
        <fullName evidence="23">Ribonucleoprotein PTB-binding 1</fullName>
    </recommendedName>
    <alternativeName>
        <fullName evidence="25">Protein raver-1</fullName>
    </alternativeName>
    <alternativeName>
        <fullName evidence="24">VWFA and cache domain-containing protein 1</fullName>
    </alternativeName>
</protein>
<evidence type="ECO:0000256" key="25">
    <source>
        <dbReference type="ARBA" id="ARBA00076009"/>
    </source>
</evidence>
<feature type="region of interest" description="Disordered" evidence="27">
    <location>
        <begin position="1833"/>
        <end position="1861"/>
    </location>
</feature>
<feature type="domain" description="VWFA" evidence="29">
    <location>
        <begin position="245"/>
        <end position="446"/>
    </location>
</feature>
<comment type="subunit">
    <text evidence="22">Interacts with PTBP1, RAVER2, VCL and ACTN1. Part of a complex containing RAVER1, VCL and ACTN1.</text>
</comment>
<dbReference type="PROSITE" id="PS50234">
    <property type="entry name" value="VWFA"/>
    <property type="match status" value="1"/>
</dbReference>
<keyword evidence="10" id="KW-0732">Signal</keyword>
<feature type="region of interest" description="Disordered" evidence="27">
    <location>
        <begin position="1882"/>
        <end position="1915"/>
    </location>
</feature>
<dbReference type="InterPro" id="IPR000504">
    <property type="entry name" value="RRM_dom"/>
</dbReference>
<keyword evidence="5" id="KW-0813">Transport</keyword>
<feature type="domain" description="RRM" evidence="28">
    <location>
        <begin position="1478"/>
        <end position="1556"/>
    </location>
</feature>
<evidence type="ECO:0000259" key="29">
    <source>
        <dbReference type="PROSITE" id="PS50234"/>
    </source>
</evidence>
<keyword evidence="18" id="KW-0325">Glycoprotein</keyword>
<dbReference type="FunFam" id="3.30.450.20:FF:000029">
    <property type="entry name" value="VWFA and cache domain-containing protein 1"/>
    <property type="match status" value="1"/>
</dbReference>
<feature type="region of interest" description="Disordered" evidence="27">
    <location>
        <begin position="1349"/>
        <end position="1375"/>
    </location>
</feature>
<dbReference type="InterPro" id="IPR051173">
    <property type="entry name" value="Ca_channel_alpha-2/delta"/>
</dbReference>
<dbReference type="InterPro" id="IPR036465">
    <property type="entry name" value="vWFA_dom_sf"/>
</dbReference>
<keyword evidence="16" id="KW-0406">Ion transport</keyword>
<dbReference type="SUPFAM" id="SSF53300">
    <property type="entry name" value="vWA-like"/>
    <property type="match status" value="1"/>
</dbReference>
<feature type="region of interest" description="Disordered" evidence="27">
    <location>
        <begin position="1217"/>
        <end position="1262"/>
    </location>
</feature>
<evidence type="ECO:0000256" key="8">
    <source>
        <dbReference type="ARBA" id="ARBA00022568"/>
    </source>
</evidence>
<comment type="function">
    <text evidence="21">Cooperates with PTBP1 to modulate regulated alternative splicing events. Promotes exon skipping. Cooperates with PTBP1 to modulate switching between mutually exclusive exons during maturation of the TPM1 pre-mRNA.</text>
</comment>
<dbReference type="GO" id="GO:0005891">
    <property type="term" value="C:voltage-gated calcium channel complex"/>
    <property type="evidence" value="ECO:0007669"/>
    <property type="project" value="TreeGrafter"/>
</dbReference>
<dbReference type="EMBL" id="JAINUF010000002">
    <property type="protein sequence ID" value="KAJ8376235.1"/>
    <property type="molecule type" value="Genomic_DNA"/>
</dbReference>
<dbReference type="GO" id="GO:0003723">
    <property type="term" value="F:RNA binding"/>
    <property type="evidence" value="ECO:0007669"/>
    <property type="project" value="UniProtKB-UniRule"/>
</dbReference>
<dbReference type="Proteomes" id="UP001152622">
    <property type="component" value="Chromosome 2"/>
</dbReference>
<evidence type="ECO:0000256" key="10">
    <source>
        <dbReference type="ARBA" id="ARBA00022729"/>
    </source>
</evidence>
<dbReference type="PANTHER" id="PTHR10166">
    <property type="entry name" value="VOLTAGE-DEPENDENT CALCIUM CHANNEL SUBUNIT ALPHA-2/DELTA-RELATED"/>
    <property type="match status" value="1"/>
</dbReference>
<dbReference type="InterPro" id="IPR029151">
    <property type="entry name" value="Sensor-like_sf"/>
</dbReference>
<dbReference type="GO" id="GO:0005737">
    <property type="term" value="C:cytoplasm"/>
    <property type="evidence" value="ECO:0007669"/>
    <property type="project" value="UniProtKB-SubCell"/>
</dbReference>
<keyword evidence="8" id="KW-0109">Calcium transport</keyword>
<dbReference type="Pfam" id="PF00076">
    <property type="entry name" value="RRM_1"/>
    <property type="match status" value="3"/>
</dbReference>
<dbReference type="FunFam" id="3.30.450.20:FF:000024">
    <property type="entry name" value="VWFA and cache domain-containing protein 1"/>
    <property type="match status" value="1"/>
</dbReference>
<evidence type="ECO:0000256" key="3">
    <source>
        <dbReference type="ARBA" id="ARBA00004496"/>
    </source>
</evidence>
<evidence type="ECO:0000256" key="17">
    <source>
        <dbReference type="ARBA" id="ARBA00023136"/>
    </source>
</evidence>
<dbReference type="FunFam" id="3.30.70.330:FF:000116">
    <property type="entry name" value="Putative ribonucleoprotein PTB-binding 1"/>
    <property type="match status" value="1"/>
</dbReference>
<proteinExistence type="inferred from homology"/>
<dbReference type="FunFam" id="3.40.50.410:FF:000039">
    <property type="entry name" value="VWFA and cache domain-containing protein 1"/>
    <property type="match status" value="1"/>
</dbReference>
<dbReference type="PANTHER" id="PTHR10166:SF68">
    <property type="entry name" value="VWFA AND CACHE DOMAIN-CONTAINING PROTEIN 1"/>
    <property type="match status" value="1"/>
</dbReference>
<keyword evidence="7" id="KW-0597">Phosphoprotein</keyword>
<evidence type="ECO:0000256" key="6">
    <source>
        <dbReference type="ARBA" id="ARBA00022490"/>
    </source>
</evidence>
<evidence type="ECO:0000256" key="7">
    <source>
        <dbReference type="ARBA" id="ARBA00022553"/>
    </source>
</evidence>
<evidence type="ECO:0000256" key="16">
    <source>
        <dbReference type="ARBA" id="ARBA00023065"/>
    </source>
</evidence>
<reference evidence="30" key="1">
    <citation type="journal article" date="2023" name="Science">
        <title>Genome structures resolve the early diversification of teleost fishes.</title>
        <authorList>
            <person name="Parey E."/>
            <person name="Louis A."/>
            <person name="Montfort J."/>
            <person name="Bouchez O."/>
            <person name="Roques C."/>
            <person name="Iampietro C."/>
            <person name="Lluch J."/>
            <person name="Castinel A."/>
            <person name="Donnadieu C."/>
            <person name="Desvignes T."/>
            <person name="Floi Bucao C."/>
            <person name="Jouanno E."/>
            <person name="Wen M."/>
            <person name="Mejri S."/>
            <person name="Dirks R."/>
            <person name="Jansen H."/>
            <person name="Henkel C."/>
            <person name="Chen W.J."/>
            <person name="Zahm M."/>
            <person name="Cabau C."/>
            <person name="Klopp C."/>
            <person name="Thompson A.W."/>
            <person name="Robinson-Rechavi M."/>
            <person name="Braasch I."/>
            <person name="Lecointre G."/>
            <person name="Bobe J."/>
            <person name="Postlethwait J.H."/>
            <person name="Berthelot C."/>
            <person name="Roest Crollius H."/>
            <person name="Guiguen Y."/>
        </authorList>
    </citation>
    <scope>NUCLEOTIDE SEQUENCE</scope>
    <source>
        <strain evidence="30">WJC10195</strain>
    </source>
</reference>
<accession>A0A9Q1G7S9</accession>
<keyword evidence="14" id="KW-1133">Transmembrane helix</keyword>
<keyword evidence="19" id="KW-0539">Nucleus</keyword>
<keyword evidence="13 26" id="KW-0694">RNA-binding</keyword>
<comment type="function">
    <text evidence="20">May regulate voltage-dependent calcium channels.</text>
</comment>
<sequence>MARRAMEGSVILTCITSSVWYKNSQLHWNKDKLITWSFVTLCTLICCGYCGTDSEFSILEEAQVLAVQMKKLSSQELGVFTMQRIFNSFVYTEKTSNGETEVQQLAKKIREKFNRYLDVVNRNKQVVEASYTAHLTSPLTAIQDCCTIPPSMMDFDGNFNTNVSKTICCDRLSPTVNSRAFNPGRDLNSVLADNLKSNPGIKWQYFSSEEGIFTVFPAHKFHCKGTYEHRSRPVYVSAVRPQSKHIVVIIDHGASVTDTQLQIARDAALVILNSIDEHDKISVLTVADAVRSCSLDQCYKTFLSPATSETKRKMSSFINNVKASDSPTLHSLGFQKAFQLLRNTSNVTRQQTNTDMVIIYLSSGVTSHDSSDREKRDTLSVVKEENRHLNNSVMILTYALMNEGVTGLKELAFLRDLAEQNSVKYGMPDRSALPVVKGSMMVLNQLSNLETSVGRFYINLPNRMIDMAGFSLPYTDPMGDGFIMTVSRPCYFGNLLLGVVGVDVNLAYILEDVTYYQDSLASYTFLIDNKGYTLMHPSLTRPYLMTEAPLHTDIIHYENIPGFQLVRQNILSLPLGSQVIAVPVNSSLSWHMNRLRDPSHEAYNVSYAWKLVQDTSFILCIVYVQPEIPVKHLKNLNTVPSSKLLYHRLDLLGQPSSCLHFKQLATVESPTVMLSAGSFSSPYEHLSQPETKRMVEHYTAYLSDNTRLIANPGLKSSVRNEVMATSHVTDEWMTQMEMSSLNSYIVRRYIATPNGVLRIYPGSLMDKAFDPTRRQWYLHAVANPGLITFTGPYLDVGGAGYVVTISHTIHASSSQMASGYAVAVMGIDFTLRYFYKVLLDLLPICNQDKGNKIRCFIMEDRGYLVAHPTLIDPKGHAPAEQQHITHKEPLVANDILNHPNFVKKNLCNSFSDRTVQRFYKFNTSIVGDLTNLVHGSHCSKYRLTRIPGTNAFAGIVNETCDSLAFCACSTVDRLCLNCHRMEQNECECPCECPLEVNECTGNLTNAENRNPSCEVHQEPLSLTVIDSSLQDTLPQCINTRCSQRFTSSDCFGVLDCEWCMVDSDGKTHLDKPYCALQKECFGGIVGAKSPYMDAMGAPGLPAQRGGLPLPMRFLVLVSPYDEVTHLNMIKSAPVGPVAGGIMGCIMVLVLAVYAYRHQIHRRSHQHMSPLAAQEMSVRMSNLDNERDERDEDSHEDRGIISNTRFIAAVIERHTHSPERRRRYWGRSGTESDHGYSTMSPQEDSENPPCNNDPLSAGVDVGNHDEDLDLDTPPQTAALLSHKFHPYRHPHHHPLHHTHHLQAAAIPFRLLFCRWSDGKIQTPTSCCFHSLATELIKMAAASSIQPPSVHALNQENTPFPDSDSPESRLDEDTTSEGPCLRVLSDLEPEEIEKRLEKTRRELSNRRKILIKNLPQDITNQEVHDILREYELKYCYVDRNKGTAFVTLLNGDQAQDAIRSFHQTTIRGREITVQLQPTDSLLCVTNLAHTFTEAQFEELVRAYGNIERCFLVYGELTGHSKGYGFVEYMKKDSASRARTELLGKQQGDRALVVQWTDVNQLTAQHLHSKCLCVDKLPLDFCDTDELAHIFSDRYKPVFCQLAQDEDSHVRGFAVVEYETAEQAEAMLTEMDRQVIGGQEIRVSLCTPGTSGRSTLAALIAAQGVMSSNKKGLLPEPSLAQLLSSMSNPAALQVLMRPYQAAGGKRGGKFGRPQGLPFLRPPLTAALLQLGKVQQNALLGNGLVLQNLLQMQLAQQQLLQIKDKHISNVPSLLGDPSRLLLQKAMGLRTTAHMAMGKGLLGDSPNEVPQDPLQAAPAQGPGVAAGMMPYMVGRQHLGTPASGEQNGAAITDKQPAPPGTSVASQPMAQSFLQAMSNPIMGTLLPGAAPKMQQGLHNTSESATPGMAQGSPQTSLLGEPPKELKLPSNPYLNLASVLPGMVLQAPASSKAPSVTPHSGVYSSVLAPVSQAPTQTASPYGSDTSTDYTQQYSQQYSQEAMQQWYQHYQAQGYSAAPQESTGTEYGKEQAQATATTSYGDLRPLHPHPCEVDVTKPPMAGALHSASNGSAHSVHPGGLIPAYSPVPVIPGYIGVQQAPPASAAHPQSGQAAATDWNQYYYNQARGQKREYSQLPLQDAGPDGAYVGQHSQGLGGQYADYYKKKRI</sequence>
<evidence type="ECO:0000259" key="28">
    <source>
        <dbReference type="PROSITE" id="PS50102"/>
    </source>
</evidence>
<keyword evidence="31" id="KW-1185">Reference proteome</keyword>
<evidence type="ECO:0000256" key="1">
    <source>
        <dbReference type="ARBA" id="ARBA00004123"/>
    </source>
</evidence>
<dbReference type="InterPro" id="IPR012677">
    <property type="entry name" value="Nucleotide-bd_a/b_plait_sf"/>
</dbReference>
<dbReference type="GO" id="GO:0005245">
    <property type="term" value="F:voltage-gated calcium channel activity"/>
    <property type="evidence" value="ECO:0007669"/>
    <property type="project" value="TreeGrafter"/>
</dbReference>
<dbReference type="InterPro" id="IPR002035">
    <property type="entry name" value="VWF_A"/>
</dbReference>
<keyword evidence="12" id="KW-0106">Calcium</keyword>
<feature type="domain" description="RRM" evidence="28">
    <location>
        <begin position="1567"/>
        <end position="1645"/>
    </location>
</feature>
<dbReference type="InterPro" id="IPR035979">
    <property type="entry name" value="RBD_domain_sf"/>
</dbReference>
<dbReference type="Gene3D" id="3.30.70.330">
    <property type="match status" value="3"/>
</dbReference>
<feature type="compositionally biased region" description="Polar residues" evidence="27">
    <location>
        <begin position="1234"/>
        <end position="1253"/>
    </location>
</feature>
<dbReference type="OrthoDB" id="2150145at2759"/>
<evidence type="ECO:0000256" key="23">
    <source>
        <dbReference type="ARBA" id="ARBA00072395"/>
    </source>
</evidence>
<comment type="similarity">
    <text evidence="4">Belongs to the calcium channel subunit alpha-2/delta family.</text>
</comment>
<dbReference type="FunFam" id="3.30.70.330:FF:000125">
    <property type="entry name" value="Putative ribonucleoprotein PTB-binding 1"/>
    <property type="match status" value="1"/>
</dbReference>
<name>A0A9Q1G7S9_SYNKA</name>
<evidence type="ECO:0000256" key="13">
    <source>
        <dbReference type="ARBA" id="ARBA00022884"/>
    </source>
</evidence>
<evidence type="ECO:0000256" key="11">
    <source>
        <dbReference type="ARBA" id="ARBA00022737"/>
    </source>
</evidence>
<evidence type="ECO:0000313" key="30">
    <source>
        <dbReference type="EMBL" id="KAJ8376235.1"/>
    </source>
</evidence>
<comment type="caution">
    <text evidence="30">The sequence shown here is derived from an EMBL/GenBank/DDBJ whole genome shotgun (WGS) entry which is preliminary data.</text>
</comment>
<feature type="compositionally biased region" description="Polar residues" evidence="27">
    <location>
        <begin position="1349"/>
        <end position="1358"/>
    </location>
</feature>
<dbReference type="Gene3D" id="3.30.450.20">
    <property type="entry name" value="PAS domain"/>
    <property type="match status" value="2"/>
</dbReference>
<gene>
    <name evidence="30" type="ORF">SKAU_G00068150</name>
</gene>
<evidence type="ECO:0000256" key="14">
    <source>
        <dbReference type="ARBA" id="ARBA00022989"/>
    </source>
</evidence>
<evidence type="ECO:0000256" key="27">
    <source>
        <dbReference type="SAM" id="MobiDB-lite"/>
    </source>
</evidence>
<feature type="domain" description="RRM" evidence="28">
    <location>
        <begin position="1405"/>
        <end position="1476"/>
    </location>
</feature>
<evidence type="ECO:0000256" key="20">
    <source>
        <dbReference type="ARBA" id="ARBA00053598"/>
    </source>
</evidence>
<comment type="subcellular location">
    <subcellularLocation>
        <location evidence="3">Cytoplasm</location>
    </subcellularLocation>
    <subcellularLocation>
        <location evidence="2">Membrane</location>
        <topology evidence="2">Single-pass type I membrane protein</topology>
    </subcellularLocation>
    <subcellularLocation>
        <location evidence="1">Nucleus</location>
    </subcellularLocation>
</comment>
<evidence type="ECO:0000256" key="2">
    <source>
        <dbReference type="ARBA" id="ARBA00004479"/>
    </source>
</evidence>
<evidence type="ECO:0000256" key="26">
    <source>
        <dbReference type="PROSITE-ProRule" id="PRU00176"/>
    </source>
</evidence>
<dbReference type="Gene3D" id="3.40.50.410">
    <property type="entry name" value="von Willebrand factor, type A domain"/>
    <property type="match status" value="1"/>
</dbReference>
<keyword evidence="9" id="KW-0812">Transmembrane</keyword>
<keyword evidence="6" id="KW-0963">Cytoplasm</keyword>